<gene>
    <name evidence="4" type="ORF">DA792_16635</name>
</gene>
<dbReference type="Proteomes" id="UP000241447">
    <property type="component" value="Chromosome"/>
</dbReference>
<keyword evidence="1" id="KW-0902">Two-component regulatory system</keyword>
<feature type="modified residue" description="Phosphohistidine" evidence="2">
    <location>
        <position position="51"/>
    </location>
</feature>
<dbReference type="Gene3D" id="1.20.120.160">
    <property type="entry name" value="HPT domain"/>
    <property type="match status" value="1"/>
</dbReference>
<sequence length="106" mass="11823">MIDWSRVDDLRDEVGAEDFREVVDLFLDEVDEVIERMKRHPTQSSVEEDLHFLKGSSLNLGFAAFSSLCAAGERAARNGDAKTVDLGQIFDAYAQSRDAFVAKVVL</sequence>
<feature type="domain" description="HPt" evidence="3">
    <location>
        <begin position="11"/>
        <end position="106"/>
    </location>
</feature>
<dbReference type="SUPFAM" id="SSF47226">
    <property type="entry name" value="Histidine-containing phosphotransfer domain, HPT domain"/>
    <property type="match status" value="1"/>
</dbReference>
<protein>
    <submittedName>
        <fullName evidence="4">Histidine kinase</fullName>
    </submittedName>
</protein>
<keyword evidence="4" id="KW-0418">Kinase</keyword>
<evidence type="ECO:0000256" key="2">
    <source>
        <dbReference type="PROSITE-ProRule" id="PRU00110"/>
    </source>
</evidence>
<keyword evidence="4" id="KW-0808">Transferase</keyword>
<accession>A0A2R4M5R6</accession>
<dbReference type="KEGG" id="cbak:DA792_16635"/>
<dbReference type="InterPro" id="IPR036641">
    <property type="entry name" value="HPT_dom_sf"/>
</dbReference>
<evidence type="ECO:0000313" key="5">
    <source>
        <dbReference type="Proteomes" id="UP000241447"/>
    </source>
</evidence>
<dbReference type="InterPro" id="IPR008207">
    <property type="entry name" value="Sig_transdc_His_kin_Hpt_dom"/>
</dbReference>
<name>A0A2R4M5R6_9RHOB</name>
<proteinExistence type="predicted"/>
<dbReference type="RefSeq" id="WP_107721257.1">
    <property type="nucleotide sequence ID" value="NZ_CP028475.1"/>
</dbReference>
<evidence type="ECO:0000259" key="3">
    <source>
        <dbReference type="PROSITE" id="PS50894"/>
    </source>
</evidence>
<evidence type="ECO:0000256" key="1">
    <source>
        <dbReference type="ARBA" id="ARBA00023012"/>
    </source>
</evidence>
<dbReference type="PROSITE" id="PS50894">
    <property type="entry name" value="HPT"/>
    <property type="match status" value="1"/>
</dbReference>
<evidence type="ECO:0000313" key="4">
    <source>
        <dbReference type="EMBL" id="AVW92515.1"/>
    </source>
</evidence>
<dbReference type="OrthoDB" id="7867809at2"/>
<dbReference type="Pfam" id="PF01627">
    <property type="entry name" value="Hpt"/>
    <property type="match status" value="1"/>
</dbReference>
<dbReference type="CDD" id="cd00088">
    <property type="entry name" value="HPT"/>
    <property type="match status" value="1"/>
</dbReference>
<reference evidence="4 5" key="1">
    <citation type="submission" date="2018-03" db="EMBL/GenBank/DDBJ databases">
        <title>The Complete Genome of Celeribacter baekdonensis strain LH4, a Thiosulfate-Oxidizing Alphaproteobacterium Isolated from Gulf of Mexico Continental Slope Sediments.</title>
        <authorList>
            <person name="Flood B.E."/>
            <person name="Bailey J.V."/>
            <person name="Leprich D."/>
        </authorList>
    </citation>
    <scope>NUCLEOTIDE SEQUENCE [LARGE SCALE GENOMIC DNA]</scope>
    <source>
        <strain evidence="4 5">LH4</strain>
    </source>
</reference>
<dbReference type="GO" id="GO:0000160">
    <property type="term" value="P:phosphorelay signal transduction system"/>
    <property type="evidence" value="ECO:0007669"/>
    <property type="project" value="UniProtKB-KW"/>
</dbReference>
<dbReference type="GO" id="GO:0004672">
    <property type="term" value="F:protein kinase activity"/>
    <property type="evidence" value="ECO:0007669"/>
    <property type="project" value="UniProtKB-ARBA"/>
</dbReference>
<dbReference type="AlphaFoldDB" id="A0A2R4M5R6"/>
<dbReference type="EMBL" id="CP028475">
    <property type="protein sequence ID" value="AVW92515.1"/>
    <property type="molecule type" value="Genomic_DNA"/>
</dbReference>
<keyword evidence="2" id="KW-0597">Phosphoprotein</keyword>
<organism evidence="4 5">
    <name type="scientific">Celeribacter baekdonensis</name>
    <dbReference type="NCBI Taxonomy" id="875171"/>
    <lineage>
        <taxon>Bacteria</taxon>
        <taxon>Pseudomonadati</taxon>
        <taxon>Pseudomonadota</taxon>
        <taxon>Alphaproteobacteria</taxon>
        <taxon>Rhodobacterales</taxon>
        <taxon>Roseobacteraceae</taxon>
        <taxon>Celeribacter</taxon>
    </lineage>
</organism>